<feature type="compositionally biased region" description="Basic and acidic residues" evidence="1">
    <location>
        <begin position="481"/>
        <end position="497"/>
    </location>
</feature>
<feature type="compositionally biased region" description="Basic residues" evidence="1">
    <location>
        <begin position="259"/>
        <end position="272"/>
    </location>
</feature>
<feature type="region of interest" description="Disordered" evidence="1">
    <location>
        <begin position="1"/>
        <end position="597"/>
    </location>
</feature>
<feature type="compositionally biased region" description="Basic residues" evidence="1">
    <location>
        <begin position="458"/>
        <end position="468"/>
    </location>
</feature>
<name>A0A7C8J1K3_ORBOL</name>
<comment type="caution">
    <text evidence="2">The sequence shown here is derived from an EMBL/GenBank/DDBJ whole genome shotgun (WGS) entry which is preliminary data.</text>
</comment>
<feature type="compositionally biased region" description="Basic and acidic residues" evidence="1">
    <location>
        <begin position="399"/>
        <end position="408"/>
    </location>
</feature>
<dbReference type="AlphaFoldDB" id="A0A7C8J1K3"/>
<feature type="compositionally biased region" description="Low complexity" evidence="1">
    <location>
        <begin position="560"/>
        <end position="572"/>
    </location>
</feature>
<organism evidence="2 3">
    <name type="scientific">Orbilia oligospora</name>
    <name type="common">Nematode-trapping fungus</name>
    <name type="synonym">Arthrobotrys oligospora</name>
    <dbReference type="NCBI Taxonomy" id="2813651"/>
    <lineage>
        <taxon>Eukaryota</taxon>
        <taxon>Fungi</taxon>
        <taxon>Dikarya</taxon>
        <taxon>Ascomycota</taxon>
        <taxon>Pezizomycotina</taxon>
        <taxon>Orbiliomycetes</taxon>
        <taxon>Orbiliales</taxon>
        <taxon>Orbiliaceae</taxon>
        <taxon>Orbilia</taxon>
    </lineage>
</organism>
<accession>A0A7C8J1K3</accession>
<dbReference type="Proteomes" id="UP000475325">
    <property type="component" value="Unassembled WGS sequence"/>
</dbReference>
<reference evidence="2 3" key="1">
    <citation type="submission" date="2019-06" db="EMBL/GenBank/DDBJ databases">
        <authorList>
            <person name="Palmer J.M."/>
        </authorList>
    </citation>
    <scope>NUCLEOTIDE SEQUENCE [LARGE SCALE GENOMIC DNA]</scope>
    <source>
        <strain evidence="2 3">TWF102</strain>
    </source>
</reference>
<evidence type="ECO:0000313" key="3">
    <source>
        <dbReference type="Proteomes" id="UP000475325"/>
    </source>
</evidence>
<feature type="compositionally biased region" description="Basic and acidic residues" evidence="1">
    <location>
        <begin position="240"/>
        <end position="258"/>
    </location>
</feature>
<feature type="compositionally biased region" description="Basic and acidic residues" evidence="1">
    <location>
        <begin position="121"/>
        <end position="130"/>
    </location>
</feature>
<evidence type="ECO:0000256" key="1">
    <source>
        <dbReference type="SAM" id="MobiDB-lite"/>
    </source>
</evidence>
<gene>
    <name evidence="2" type="ORF">TWF102_010330</name>
</gene>
<feature type="compositionally biased region" description="Basic residues" evidence="1">
    <location>
        <begin position="386"/>
        <end position="398"/>
    </location>
</feature>
<dbReference type="EMBL" id="WIQW01000074">
    <property type="protein sequence ID" value="KAF3087949.1"/>
    <property type="molecule type" value="Genomic_DNA"/>
</dbReference>
<feature type="compositionally biased region" description="Basic and acidic residues" evidence="1">
    <location>
        <begin position="308"/>
        <end position="328"/>
    </location>
</feature>
<feature type="compositionally biased region" description="Basic residues" evidence="1">
    <location>
        <begin position="230"/>
        <end position="239"/>
    </location>
</feature>
<evidence type="ECO:0000313" key="2">
    <source>
        <dbReference type="EMBL" id="KAF3087949.1"/>
    </source>
</evidence>
<proteinExistence type="predicted"/>
<sequence length="597" mass="68113">MMSPAMASLPFESLPHRPKSRSHIPSELPLVKAASPFVPRSERVQVESPITPRPNRPRYSSIASVAPSEVEEPEESNQPSPQVIRRARSPSNASASIYGDDEALQPPPSPALSARSTRSSRHMERGRRVSELQYAGDISREGSLRERRHSRHSVLTDDGDSLPSGAPREARSRYSVTSDHGAPDVVRYASSDTTHTPAGSAREKPRSRKPILLDDESFISPRTEREKARRPSSSRHSHRELRDEKEDISLLSPEIERGGKHKEHKERRHRSRSRDSRVQDVEGFDDAMSVASAKTDRSSRHRHREHKHREDKEQKEHKEHKEYKEHREHREHRHSRDEDDTASLYSNKSSRHRHRDSDAGSIQEHRLSLGDIPDDQQSNISSSSRRSSHHHRRHHSRSSRHEDDRAETRTPAIEDEAAAVSPTRDSSSHRHRRSSSREHRHRRTSTVAEDEPDTSSHRERRSSHHRSRSSVSARDVEEIEPLEKKSRYSRTPSHDIDYGPSRLAPLGIATSSQAPGQRRVGSTHAYNPDMLSTASRESRRRRPSISSIFERPEEERVTMPAPSRSRPPSALSDRARAPEDSSAYTVEKPQKKKVRDL</sequence>
<protein>
    <submittedName>
        <fullName evidence="2">Uncharacterized protein</fullName>
    </submittedName>
</protein>
<feature type="compositionally biased region" description="Basic and acidic residues" evidence="1">
    <location>
        <begin position="355"/>
        <end position="368"/>
    </location>
</feature>
<feature type="compositionally biased region" description="Basic residues" evidence="1">
    <location>
        <begin position="429"/>
        <end position="444"/>
    </location>
</feature>